<feature type="modified residue" description="4-aspartylphosphate" evidence="6">
    <location>
        <position position="56"/>
    </location>
</feature>
<dbReference type="Gene3D" id="3.40.50.2300">
    <property type="match status" value="1"/>
</dbReference>
<name>A0ABW5MD70_9BACT</name>
<dbReference type="Pfam" id="PF04397">
    <property type="entry name" value="LytTR"/>
    <property type="match status" value="1"/>
</dbReference>
<evidence type="ECO:0000256" key="4">
    <source>
        <dbReference type="ARBA" id="ARBA00023125"/>
    </source>
</evidence>
<dbReference type="PANTHER" id="PTHR48111">
    <property type="entry name" value="REGULATOR OF RPOS"/>
    <property type="match status" value="1"/>
</dbReference>
<dbReference type="PROSITE" id="PS50930">
    <property type="entry name" value="HTH_LYTTR"/>
    <property type="match status" value="1"/>
</dbReference>
<dbReference type="InterPro" id="IPR001789">
    <property type="entry name" value="Sig_transdc_resp-reg_receiver"/>
</dbReference>
<keyword evidence="11" id="KW-1185">Reference proteome</keyword>
<dbReference type="InterPro" id="IPR011006">
    <property type="entry name" value="CheY-like_superfamily"/>
</dbReference>
<accession>A0ABW5MD70</accession>
<feature type="region of interest" description="Disordered" evidence="7">
    <location>
        <begin position="128"/>
        <end position="152"/>
    </location>
</feature>
<evidence type="ECO:0000256" key="3">
    <source>
        <dbReference type="ARBA" id="ARBA00023015"/>
    </source>
</evidence>
<evidence type="ECO:0000259" key="8">
    <source>
        <dbReference type="PROSITE" id="PS50110"/>
    </source>
</evidence>
<dbReference type="SMART" id="SM00448">
    <property type="entry name" value="REC"/>
    <property type="match status" value="1"/>
</dbReference>
<dbReference type="Pfam" id="PF00072">
    <property type="entry name" value="Response_reg"/>
    <property type="match status" value="1"/>
</dbReference>
<dbReference type="InterPro" id="IPR007492">
    <property type="entry name" value="LytTR_DNA-bd_dom"/>
</dbReference>
<organism evidence="10 11">
    <name type="scientific">Spirosoma soli</name>
    <dbReference type="NCBI Taxonomy" id="1770529"/>
    <lineage>
        <taxon>Bacteria</taxon>
        <taxon>Pseudomonadati</taxon>
        <taxon>Bacteroidota</taxon>
        <taxon>Cytophagia</taxon>
        <taxon>Cytophagales</taxon>
        <taxon>Cytophagaceae</taxon>
        <taxon>Spirosoma</taxon>
    </lineage>
</organism>
<sequence>MADPINILIIEDEAVLSMDLTDLLEEEGYFVVGTANNGPKALSLHQQNRLDLALCDIHIKGGWDGIETAERLLAERSIPIIFLTALTDKATLDRAMRLYPSAYLIKPITVPGLRAAIELALRNFTQSVTTPPEPLPSLTSLPARKDDARSGETRTEPILRIDDAVFIKHKYQFVKISLDDIDYIEADGSYTTLVTAQHRYALRLTISHVLDRLSFPRLIRIHRSYAVNLNRVSTFNEREVCLPTLSLPLGRLYKPDFLRHFDIR</sequence>
<evidence type="ECO:0000259" key="9">
    <source>
        <dbReference type="PROSITE" id="PS50930"/>
    </source>
</evidence>
<feature type="domain" description="Response regulatory" evidence="8">
    <location>
        <begin position="6"/>
        <end position="121"/>
    </location>
</feature>
<evidence type="ECO:0000256" key="5">
    <source>
        <dbReference type="ARBA" id="ARBA00023163"/>
    </source>
</evidence>
<keyword evidence="2" id="KW-0902">Two-component regulatory system</keyword>
<dbReference type="PROSITE" id="PS50110">
    <property type="entry name" value="RESPONSE_REGULATORY"/>
    <property type="match status" value="1"/>
</dbReference>
<protein>
    <submittedName>
        <fullName evidence="10">LytR/AlgR family response regulator transcription factor</fullName>
    </submittedName>
</protein>
<dbReference type="PANTHER" id="PTHR48111:SF1">
    <property type="entry name" value="TWO-COMPONENT RESPONSE REGULATOR ORR33"/>
    <property type="match status" value="1"/>
</dbReference>
<keyword evidence="3" id="KW-0805">Transcription regulation</keyword>
<evidence type="ECO:0000313" key="10">
    <source>
        <dbReference type="EMBL" id="MFD2574337.1"/>
    </source>
</evidence>
<evidence type="ECO:0000256" key="2">
    <source>
        <dbReference type="ARBA" id="ARBA00023012"/>
    </source>
</evidence>
<dbReference type="Proteomes" id="UP001597469">
    <property type="component" value="Unassembled WGS sequence"/>
</dbReference>
<feature type="domain" description="HTH LytTR-type" evidence="9">
    <location>
        <begin position="172"/>
        <end position="232"/>
    </location>
</feature>
<dbReference type="EMBL" id="JBHULN010000026">
    <property type="protein sequence ID" value="MFD2574337.1"/>
    <property type="molecule type" value="Genomic_DNA"/>
</dbReference>
<dbReference type="RefSeq" id="WP_381527930.1">
    <property type="nucleotide sequence ID" value="NZ_JBHULN010000026.1"/>
</dbReference>
<proteinExistence type="predicted"/>
<comment type="caution">
    <text evidence="10">The sequence shown here is derived from an EMBL/GenBank/DDBJ whole genome shotgun (WGS) entry which is preliminary data.</text>
</comment>
<dbReference type="SUPFAM" id="SSF52172">
    <property type="entry name" value="CheY-like"/>
    <property type="match status" value="1"/>
</dbReference>
<keyword evidence="4" id="KW-0238">DNA-binding</keyword>
<evidence type="ECO:0000256" key="6">
    <source>
        <dbReference type="PROSITE-ProRule" id="PRU00169"/>
    </source>
</evidence>
<dbReference type="CDD" id="cd17534">
    <property type="entry name" value="REC_DC-like"/>
    <property type="match status" value="1"/>
</dbReference>
<dbReference type="InterPro" id="IPR039420">
    <property type="entry name" value="WalR-like"/>
</dbReference>
<evidence type="ECO:0000313" key="11">
    <source>
        <dbReference type="Proteomes" id="UP001597469"/>
    </source>
</evidence>
<dbReference type="SMART" id="SM00850">
    <property type="entry name" value="LytTR"/>
    <property type="match status" value="1"/>
</dbReference>
<keyword evidence="1 6" id="KW-0597">Phosphoprotein</keyword>
<feature type="compositionally biased region" description="Basic and acidic residues" evidence="7">
    <location>
        <begin position="143"/>
        <end position="152"/>
    </location>
</feature>
<evidence type="ECO:0000256" key="1">
    <source>
        <dbReference type="ARBA" id="ARBA00022553"/>
    </source>
</evidence>
<gene>
    <name evidence="10" type="ORF">ACFSUS_27125</name>
</gene>
<dbReference type="Gene3D" id="2.40.50.1020">
    <property type="entry name" value="LytTr DNA-binding domain"/>
    <property type="match status" value="1"/>
</dbReference>
<reference evidence="11" key="1">
    <citation type="journal article" date="2019" name="Int. J. Syst. Evol. Microbiol.">
        <title>The Global Catalogue of Microorganisms (GCM) 10K type strain sequencing project: providing services to taxonomists for standard genome sequencing and annotation.</title>
        <authorList>
            <consortium name="The Broad Institute Genomics Platform"/>
            <consortium name="The Broad Institute Genome Sequencing Center for Infectious Disease"/>
            <person name="Wu L."/>
            <person name="Ma J."/>
        </authorList>
    </citation>
    <scope>NUCLEOTIDE SEQUENCE [LARGE SCALE GENOMIC DNA]</scope>
    <source>
        <strain evidence="11">KCTC 42805</strain>
    </source>
</reference>
<evidence type="ECO:0000256" key="7">
    <source>
        <dbReference type="SAM" id="MobiDB-lite"/>
    </source>
</evidence>
<keyword evidence="5" id="KW-0804">Transcription</keyword>